<dbReference type="RefSeq" id="WP_194265735.1">
    <property type="nucleotide sequence ID" value="NZ_JABCQF010000011.1"/>
</dbReference>
<name>A0ABR9YQ85_9PROT</name>
<sequence length="109" mass="12159">MPDVKDRVLDTIDEERHWRHARDEQEQAHRHAMERAAADQTAAKIVEEHAQQRRSQRNAFIIALASIPAAMASEWLGFANSFCISLLIIGIGGPSSATILARIMDKLKG</sequence>
<organism evidence="2 3">
    <name type="scientific">Gluconobacter potus</name>
    <dbReference type="NCBI Taxonomy" id="2724927"/>
    <lineage>
        <taxon>Bacteria</taxon>
        <taxon>Pseudomonadati</taxon>
        <taxon>Pseudomonadota</taxon>
        <taxon>Alphaproteobacteria</taxon>
        <taxon>Acetobacterales</taxon>
        <taxon>Acetobacteraceae</taxon>
        <taxon>Gluconobacter</taxon>
    </lineage>
</organism>
<keyword evidence="1" id="KW-0472">Membrane</keyword>
<evidence type="ECO:0000313" key="3">
    <source>
        <dbReference type="Proteomes" id="UP000644588"/>
    </source>
</evidence>
<feature type="transmembrane region" description="Helical" evidence="1">
    <location>
        <begin position="84"/>
        <end position="104"/>
    </location>
</feature>
<evidence type="ECO:0000313" key="2">
    <source>
        <dbReference type="EMBL" id="MBF0883628.1"/>
    </source>
</evidence>
<keyword evidence="1" id="KW-1133">Transmembrane helix</keyword>
<dbReference type="EMBL" id="JABCQF010000011">
    <property type="protein sequence ID" value="MBF0883628.1"/>
    <property type="molecule type" value="Genomic_DNA"/>
</dbReference>
<reference evidence="3" key="1">
    <citation type="submission" date="2020-04" db="EMBL/GenBank/DDBJ databases">
        <title>Description of novel Gluconacetobacter.</title>
        <authorList>
            <person name="Sombolestani A."/>
        </authorList>
    </citation>
    <scope>NUCLEOTIDE SEQUENCE [LARGE SCALE GENOMIC DNA]</scope>
    <source>
        <strain evidence="3">R-71646</strain>
    </source>
</reference>
<keyword evidence="3" id="KW-1185">Reference proteome</keyword>
<proteinExistence type="predicted"/>
<reference evidence="2 3" key="2">
    <citation type="submission" date="2020-11" db="EMBL/GenBank/DDBJ databases">
        <title>Description of novel Gluconobacter species.</title>
        <authorList>
            <person name="Cleenwerck I."/>
            <person name="Cnockaert M."/>
            <person name="Borremans W."/>
            <person name="Wieme A.D."/>
            <person name="De Vuyst L."/>
            <person name="Vandamme P."/>
        </authorList>
    </citation>
    <scope>NUCLEOTIDE SEQUENCE [LARGE SCALE GENOMIC DNA]</scope>
    <source>
        <strain evidence="2 3">R-71646</strain>
    </source>
</reference>
<gene>
    <name evidence="2" type="ORF">HKD31_12880</name>
</gene>
<evidence type="ECO:0000256" key="1">
    <source>
        <dbReference type="SAM" id="Phobius"/>
    </source>
</evidence>
<accession>A0ABR9YQ85</accession>
<protein>
    <submittedName>
        <fullName evidence="2">Uncharacterized protein</fullName>
    </submittedName>
</protein>
<keyword evidence="1" id="KW-0812">Transmembrane</keyword>
<dbReference type="Proteomes" id="UP000644588">
    <property type="component" value="Unassembled WGS sequence"/>
</dbReference>
<comment type="caution">
    <text evidence="2">The sequence shown here is derived from an EMBL/GenBank/DDBJ whole genome shotgun (WGS) entry which is preliminary data.</text>
</comment>
<feature type="transmembrane region" description="Helical" evidence="1">
    <location>
        <begin position="59"/>
        <end position="78"/>
    </location>
</feature>